<evidence type="ECO:0000313" key="2">
    <source>
        <dbReference type="Proteomes" id="UP000887013"/>
    </source>
</evidence>
<dbReference type="Proteomes" id="UP000887013">
    <property type="component" value="Unassembled WGS sequence"/>
</dbReference>
<keyword evidence="2" id="KW-1185">Reference proteome</keyword>
<organism evidence="1 2">
    <name type="scientific">Nephila pilipes</name>
    <name type="common">Giant wood spider</name>
    <name type="synonym">Nephila maculata</name>
    <dbReference type="NCBI Taxonomy" id="299642"/>
    <lineage>
        <taxon>Eukaryota</taxon>
        <taxon>Metazoa</taxon>
        <taxon>Ecdysozoa</taxon>
        <taxon>Arthropoda</taxon>
        <taxon>Chelicerata</taxon>
        <taxon>Arachnida</taxon>
        <taxon>Araneae</taxon>
        <taxon>Araneomorphae</taxon>
        <taxon>Entelegynae</taxon>
        <taxon>Araneoidea</taxon>
        <taxon>Nephilidae</taxon>
        <taxon>Nephila</taxon>
    </lineage>
</organism>
<comment type="caution">
    <text evidence="1">The sequence shown here is derived from an EMBL/GenBank/DDBJ whole genome shotgun (WGS) entry which is preliminary data.</text>
</comment>
<reference evidence="1" key="1">
    <citation type="submission" date="2020-08" db="EMBL/GenBank/DDBJ databases">
        <title>Multicomponent nature underlies the extraordinary mechanical properties of spider dragline silk.</title>
        <authorList>
            <person name="Kono N."/>
            <person name="Nakamura H."/>
            <person name="Mori M."/>
            <person name="Yoshida Y."/>
            <person name="Ohtoshi R."/>
            <person name="Malay A.D."/>
            <person name="Moran D.A.P."/>
            <person name="Tomita M."/>
            <person name="Numata K."/>
            <person name="Arakawa K."/>
        </authorList>
    </citation>
    <scope>NUCLEOTIDE SEQUENCE</scope>
</reference>
<name>A0A8X6I9I4_NEPPI</name>
<proteinExistence type="predicted"/>
<dbReference type="AlphaFoldDB" id="A0A8X6I9I4"/>
<dbReference type="EMBL" id="BMAW01088822">
    <property type="protein sequence ID" value="GFS36764.1"/>
    <property type="molecule type" value="Genomic_DNA"/>
</dbReference>
<accession>A0A8X6I9I4</accession>
<gene>
    <name evidence="1" type="ORF">NPIL_559321</name>
</gene>
<protein>
    <submittedName>
        <fullName evidence="1">Uncharacterized protein</fullName>
    </submittedName>
</protein>
<sequence length="109" mass="12147">MIIQSELLSLKEEGREVECFGGISVPTREQRELMGAILVVKSSDSSFNICNKTIFVKFSVLGEGLLKRVNEEVCFEPGYRTRDLSLQGVEVNSGEGGVKFEILTNWKSD</sequence>
<evidence type="ECO:0000313" key="1">
    <source>
        <dbReference type="EMBL" id="GFS36764.1"/>
    </source>
</evidence>